<dbReference type="InterPro" id="IPR000863">
    <property type="entry name" value="Sulfotransferase_dom"/>
</dbReference>
<keyword evidence="2" id="KW-0325">Glycoprotein</keyword>
<proteinExistence type="predicted"/>
<evidence type="ECO:0000256" key="2">
    <source>
        <dbReference type="ARBA" id="ARBA00023180"/>
    </source>
</evidence>
<dbReference type="SUPFAM" id="SSF52540">
    <property type="entry name" value="P-loop containing nucleoside triphosphate hydrolases"/>
    <property type="match status" value="1"/>
</dbReference>
<accession>A0A290XHI3</accession>
<evidence type="ECO:0000313" key="4">
    <source>
        <dbReference type="EMBL" id="ATD68543.1"/>
    </source>
</evidence>
<gene>
    <name evidence="4" type="ORF">CNR27_14785</name>
</gene>
<dbReference type="InterPro" id="IPR037359">
    <property type="entry name" value="NST/OST"/>
</dbReference>
<dbReference type="Gene3D" id="3.40.50.300">
    <property type="entry name" value="P-loop containing nucleotide triphosphate hydrolases"/>
    <property type="match status" value="1"/>
</dbReference>
<keyword evidence="1 4" id="KW-0808">Transferase</keyword>
<dbReference type="KEGG" id="lum:CNR27_14785"/>
<sequence>MLGGTQKGGTTALAHLMSMHPDIRLPRQKEAHVFDAESFDDDAMPEAIDETFATHFDDGFCSGRRTLHGDATPISMLHPVFIQRIARYNPAMKWILILRDPSLRAISHYFMERERGNEHLALPFALIVERWRLKGHEHDFSPDSPLRHHSYIARGRYVGQLDILFRYFPVDQVLLLRNEDLRQEPQRTLDAVFRFLNAAPFAPESPFVDIFSGNWQQDRTARLVRPWLRWIYAGEVRALHRRFGIRLCD</sequence>
<dbReference type="InterPro" id="IPR027417">
    <property type="entry name" value="P-loop_NTPase"/>
</dbReference>
<dbReference type="AlphaFoldDB" id="A0A290XHI3"/>
<dbReference type="PANTHER" id="PTHR10605:SF56">
    <property type="entry name" value="BIFUNCTIONAL HEPARAN SULFATE N-DEACETYLASE_N-SULFOTRANSFERASE"/>
    <property type="match status" value="1"/>
</dbReference>
<feature type="domain" description="Sulfotransferase" evidence="3">
    <location>
        <begin position="2"/>
        <end position="198"/>
    </location>
</feature>
<dbReference type="GO" id="GO:0008146">
    <property type="term" value="F:sulfotransferase activity"/>
    <property type="evidence" value="ECO:0007669"/>
    <property type="project" value="InterPro"/>
</dbReference>
<dbReference type="PANTHER" id="PTHR10605">
    <property type="entry name" value="HEPARAN SULFATE SULFOTRANSFERASE"/>
    <property type="match status" value="1"/>
</dbReference>
<organism evidence="4 5">
    <name type="scientific">Luteimonas chenhongjianii</name>
    <dbReference type="NCBI Taxonomy" id="2006110"/>
    <lineage>
        <taxon>Bacteria</taxon>
        <taxon>Pseudomonadati</taxon>
        <taxon>Pseudomonadota</taxon>
        <taxon>Gammaproteobacteria</taxon>
        <taxon>Lysobacterales</taxon>
        <taxon>Lysobacteraceae</taxon>
        <taxon>Luteimonas</taxon>
    </lineage>
</organism>
<evidence type="ECO:0000259" key="3">
    <source>
        <dbReference type="Pfam" id="PF00685"/>
    </source>
</evidence>
<name>A0A290XHI3_9GAMM</name>
<evidence type="ECO:0000256" key="1">
    <source>
        <dbReference type="ARBA" id="ARBA00022679"/>
    </source>
</evidence>
<dbReference type="EMBL" id="CP023406">
    <property type="protein sequence ID" value="ATD68543.1"/>
    <property type="molecule type" value="Genomic_DNA"/>
</dbReference>
<protein>
    <submittedName>
        <fullName evidence="4">Sulfotransferase</fullName>
    </submittedName>
</protein>
<dbReference type="Proteomes" id="UP000218968">
    <property type="component" value="Chromosome"/>
</dbReference>
<dbReference type="Pfam" id="PF00685">
    <property type="entry name" value="Sulfotransfer_1"/>
    <property type="match status" value="1"/>
</dbReference>
<dbReference type="RefSeq" id="WP_096299993.1">
    <property type="nucleotide sequence ID" value="NZ_CP023406.1"/>
</dbReference>
<evidence type="ECO:0000313" key="5">
    <source>
        <dbReference type="Proteomes" id="UP000218968"/>
    </source>
</evidence>
<reference evidence="5" key="1">
    <citation type="submission" date="2017-09" db="EMBL/GenBank/DDBJ databases">
        <title>Luteimonas liuhanmingii sp.nov., isolated from the intestinal contents of Tibetan Plateau Pika in Yushu, Qinghai Province, China.</title>
        <authorList>
            <person name="Gui Z."/>
        </authorList>
    </citation>
    <scope>NUCLEOTIDE SEQUENCE [LARGE SCALE GENOMIC DNA]</scope>
    <source>
        <strain evidence="5">100111</strain>
    </source>
</reference>
<keyword evidence="5" id="KW-1185">Reference proteome</keyword>